<evidence type="ECO:0000259" key="4">
    <source>
        <dbReference type="SMART" id="SM00822"/>
    </source>
</evidence>
<proteinExistence type="inferred from homology"/>
<reference evidence="5 6" key="1">
    <citation type="submission" date="2016-10" db="EMBL/GenBank/DDBJ databases">
        <authorList>
            <person name="de Groot N.N."/>
        </authorList>
    </citation>
    <scope>NUCLEOTIDE SEQUENCE [LARGE SCALE GENOMIC DNA]</scope>
    <source>
        <strain evidence="5 6">DSM 17890</strain>
    </source>
</reference>
<dbReference type="AlphaFoldDB" id="A0A1H2RYF5"/>
<dbReference type="InterPro" id="IPR057326">
    <property type="entry name" value="KR_dom"/>
</dbReference>
<keyword evidence="6" id="KW-1185">Reference proteome</keyword>
<dbReference type="PANTHER" id="PTHR43669">
    <property type="entry name" value="5-KETO-D-GLUCONATE 5-REDUCTASE"/>
    <property type="match status" value="1"/>
</dbReference>
<evidence type="ECO:0000256" key="2">
    <source>
        <dbReference type="ARBA" id="ARBA00023002"/>
    </source>
</evidence>
<organism evidence="5 6">
    <name type="scientific">Albimonas donghaensis</name>
    <dbReference type="NCBI Taxonomy" id="356660"/>
    <lineage>
        <taxon>Bacteria</taxon>
        <taxon>Pseudomonadati</taxon>
        <taxon>Pseudomonadota</taxon>
        <taxon>Alphaproteobacteria</taxon>
        <taxon>Rhodobacterales</taxon>
        <taxon>Paracoccaceae</taxon>
        <taxon>Albimonas</taxon>
    </lineage>
</organism>
<dbReference type="OrthoDB" id="9810734at2"/>
<protein>
    <submittedName>
        <fullName evidence="5">NADP-dependent 3-hydroxy acid dehydrogenase YdfG</fullName>
    </submittedName>
</protein>
<dbReference type="SUPFAM" id="SSF51735">
    <property type="entry name" value="NAD(P)-binding Rossmann-fold domains"/>
    <property type="match status" value="1"/>
</dbReference>
<dbReference type="EMBL" id="FNMZ01000001">
    <property type="protein sequence ID" value="SDW23814.1"/>
    <property type="molecule type" value="Genomic_DNA"/>
</dbReference>
<dbReference type="PRINTS" id="PR00081">
    <property type="entry name" value="GDHRDH"/>
</dbReference>
<accession>A0A1H2RYF5</accession>
<dbReference type="PRINTS" id="PR00080">
    <property type="entry name" value="SDRFAMILY"/>
</dbReference>
<dbReference type="PANTHER" id="PTHR43669:SF3">
    <property type="entry name" value="ALCOHOL DEHYDROGENASE, PUTATIVE (AFU_ORTHOLOGUE AFUA_3G03445)-RELATED"/>
    <property type="match status" value="1"/>
</dbReference>
<dbReference type="FunFam" id="3.40.50.720:FF:000084">
    <property type="entry name" value="Short-chain dehydrogenase reductase"/>
    <property type="match status" value="1"/>
</dbReference>
<keyword evidence="2" id="KW-0560">Oxidoreductase</keyword>
<dbReference type="Pfam" id="PF00106">
    <property type="entry name" value="adh_short"/>
    <property type="match status" value="1"/>
</dbReference>
<dbReference type="CDD" id="cd05233">
    <property type="entry name" value="SDR_c"/>
    <property type="match status" value="1"/>
</dbReference>
<evidence type="ECO:0000313" key="6">
    <source>
        <dbReference type="Proteomes" id="UP000199118"/>
    </source>
</evidence>
<dbReference type="SMART" id="SM00822">
    <property type="entry name" value="PKS_KR"/>
    <property type="match status" value="1"/>
</dbReference>
<name>A0A1H2RYF5_9RHOB</name>
<dbReference type="GO" id="GO:0016491">
    <property type="term" value="F:oxidoreductase activity"/>
    <property type="evidence" value="ECO:0007669"/>
    <property type="project" value="UniProtKB-KW"/>
</dbReference>
<dbReference type="PROSITE" id="PS00061">
    <property type="entry name" value="ADH_SHORT"/>
    <property type="match status" value="1"/>
</dbReference>
<evidence type="ECO:0000256" key="3">
    <source>
        <dbReference type="RuleBase" id="RU000363"/>
    </source>
</evidence>
<dbReference type="InterPro" id="IPR020904">
    <property type="entry name" value="Sc_DH/Rdtase_CS"/>
</dbReference>
<comment type="similarity">
    <text evidence="1 3">Belongs to the short-chain dehydrogenases/reductases (SDR) family.</text>
</comment>
<dbReference type="InterPro" id="IPR036291">
    <property type="entry name" value="NAD(P)-bd_dom_sf"/>
</dbReference>
<dbReference type="InterPro" id="IPR002347">
    <property type="entry name" value="SDR_fam"/>
</dbReference>
<dbReference type="STRING" id="356660.SAMN05444336_101481"/>
<sequence length="262" mass="26412">MTDQTQTPGDGRFAGKAALVTGASRGIGEAAARALAAEGAAVVLAARSAAEIGALAAEIRDAGGRAEAVTCDVSRLADVEAACALCVSAFGSLDILVNNAGMIEPIADIAEADPDAWSKAIDVNVKGVWFGLRSALPVMAGQGGGVVVNISSGAAYAAMEGWSAYCASKAAALSLTRSAHLEYGPRGVRVVGLSPGTVATSMQRVIGASGVNPVSQLAWEAHIPAEWAGRAVAWLCGPEASAYDGGDFSLKSEEGRREIGLI</sequence>
<gene>
    <name evidence="5" type="ORF">SAMN05444336_101481</name>
</gene>
<dbReference type="Gene3D" id="3.40.50.720">
    <property type="entry name" value="NAD(P)-binding Rossmann-like Domain"/>
    <property type="match status" value="1"/>
</dbReference>
<feature type="domain" description="Ketoreductase" evidence="4">
    <location>
        <begin position="16"/>
        <end position="196"/>
    </location>
</feature>
<evidence type="ECO:0000313" key="5">
    <source>
        <dbReference type="EMBL" id="SDW23814.1"/>
    </source>
</evidence>
<evidence type="ECO:0000256" key="1">
    <source>
        <dbReference type="ARBA" id="ARBA00006484"/>
    </source>
</evidence>
<dbReference type="RefSeq" id="WP_092679525.1">
    <property type="nucleotide sequence ID" value="NZ_FNMZ01000001.1"/>
</dbReference>
<dbReference type="Proteomes" id="UP000199118">
    <property type="component" value="Unassembled WGS sequence"/>
</dbReference>